<name>A0AAD7FSJ6_9AGAR</name>
<dbReference type="AlphaFoldDB" id="A0AAD7FSJ6"/>
<keyword evidence="3" id="KW-1185">Reference proteome</keyword>
<dbReference type="Proteomes" id="UP001221142">
    <property type="component" value="Unassembled WGS sequence"/>
</dbReference>
<protein>
    <submittedName>
        <fullName evidence="2">Uncharacterized protein</fullName>
    </submittedName>
</protein>
<evidence type="ECO:0000313" key="2">
    <source>
        <dbReference type="EMBL" id="KAJ7635077.1"/>
    </source>
</evidence>
<evidence type="ECO:0000313" key="3">
    <source>
        <dbReference type="Proteomes" id="UP001221142"/>
    </source>
</evidence>
<gene>
    <name evidence="2" type="ORF">FB45DRAFT_910679</name>
</gene>
<sequence length="296" mass="32336">MSSIFGTLGIDISGKLSDAEYTTLYRQADYYIKTIISTEQDHTLMADTVEEVEKFLAEFHDSEPSVKKWFYDLMQGQTASSKASRRLKDLWRTYKAKSRISAQERAQRGRQQPQAALTPPRSSVMPIPAPRHRSVQNFGPVPANVGHSSVHSSVSSGSNIFHFDPRQASVQSLQQMPVMPPQSSMARGPGAYNPPNLLPGVLGYDPAGQALTRGQGGYQVAPLAHPASHPQHAYHQQAHPNPHGHQQAQYAGGSAQPHNQAGPSNYNNPQGGPPQGGPAQFYIQPDSNPSSWNGYY</sequence>
<feature type="region of interest" description="Disordered" evidence="1">
    <location>
        <begin position="98"/>
        <end position="123"/>
    </location>
</feature>
<evidence type="ECO:0000256" key="1">
    <source>
        <dbReference type="SAM" id="MobiDB-lite"/>
    </source>
</evidence>
<reference evidence="2" key="1">
    <citation type="submission" date="2023-03" db="EMBL/GenBank/DDBJ databases">
        <title>Massive genome expansion in bonnet fungi (Mycena s.s.) driven by repeated elements and novel gene families across ecological guilds.</title>
        <authorList>
            <consortium name="Lawrence Berkeley National Laboratory"/>
            <person name="Harder C.B."/>
            <person name="Miyauchi S."/>
            <person name="Viragh M."/>
            <person name="Kuo A."/>
            <person name="Thoen E."/>
            <person name="Andreopoulos B."/>
            <person name="Lu D."/>
            <person name="Skrede I."/>
            <person name="Drula E."/>
            <person name="Henrissat B."/>
            <person name="Morin E."/>
            <person name="Kohler A."/>
            <person name="Barry K."/>
            <person name="LaButti K."/>
            <person name="Morin E."/>
            <person name="Salamov A."/>
            <person name="Lipzen A."/>
            <person name="Mereny Z."/>
            <person name="Hegedus B."/>
            <person name="Baldrian P."/>
            <person name="Stursova M."/>
            <person name="Weitz H."/>
            <person name="Taylor A."/>
            <person name="Grigoriev I.V."/>
            <person name="Nagy L.G."/>
            <person name="Martin F."/>
            <person name="Kauserud H."/>
        </authorList>
    </citation>
    <scope>NUCLEOTIDE SEQUENCE</scope>
    <source>
        <strain evidence="2">9284</strain>
    </source>
</reference>
<dbReference type="EMBL" id="JARKIF010000007">
    <property type="protein sequence ID" value="KAJ7635077.1"/>
    <property type="molecule type" value="Genomic_DNA"/>
</dbReference>
<feature type="region of interest" description="Disordered" evidence="1">
    <location>
        <begin position="220"/>
        <end position="296"/>
    </location>
</feature>
<feature type="compositionally biased region" description="Polar residues" evidence="1">
    <location>
        <begin position="285"/>
        <end position="296"/>
    </location>
</feature>
<organism evidence="2 3">
    <name type="scientific">Roridomyces roridus</name>
    <dbReference type="NCBI Taxonomy" id="1738132"/>
    <lineage>
        <taxon>Eukaryota</taxon>
        <taxon>Fungi</taxon>
        <taxon>Dikarya</taxon>
        <taxon>Basidiomycota</taxon>
        <taxon>Agaricomycotina</taxon>
        <taxon>Agaricomycetes</taxon>
        <taxon>Agaricomycetidae</taxon>
        <taxon>Agaricales</taxon>
        <taxon>Marasmiineae</taxon>
        <taxon>Mycenaceae</taxon>
        <taxon>Roridomyces</taxon>
    </lineage>
</organism>
<feature type="compositionally biased region" description="Low complexity" evidence="1">
    <location>
        <begin position="224"/>
        <end position="243"/>
    </location>
</feature>
<comment type="caution">
    <text evidence="2">The sequence shown here is derived from an EMBL/GenBank/DDBJ whole genome shotgun (WGS) entry which is preliminary data.</text>
</comment>
<proteinExistence type="predicted"/>
<accession>A0AAD7FSJ6</accession>